<evidence type="ECO:0000256" key="1">
    <source>
        <dbReference type="SAM" id="MobiDB-lite"/>
    </source>
</evidence>
<name>A0A5J4LAA5_9ACTN</name>
<dbReference type="Proteomes" id="UP000325598">
    <property type="component" value="Unassembled WGS sequence"/>
</dbReference>
<feature type="compositionally biased region" description="Basic and acidic residues" evidence="1">
    <location>
        <begin position="1"/>
        <end position="11"/>
    </location>
</feature>
<dbReference type="AlphaFoldDB" id="A0A5J4LAA5"/>
<gene>
    <name evidence="2" type="ORF">San01_00540</name>
</gene>
<feature type="compositionally biased region" description="Polar residues" evidence="1">
    <location>
        <begin position="39"/>
        <end position="48"/>
    </location>
</feature>
<comment type="caution">
    <text evidence="2">The sequence shown here is derived from an EMBL/GenBank/DDBJ whole genome shotgun (WGS) entry which is preliminary data.</text>
</comment>
<protein>
    <submittedName>
        <fullName evidence="2">Uncharacterized protein</fullName>
    </submittedName>
</protein>
<proteinExistence type="predicted"/>
<sequence>MAEPTAGERHQRPPQLSATAAGRPGEDPRPAPAAGLTESGPTEGNTVARNVPSGPYPQGYPAPSKAR</sequence>
<accession>A0A5J4LAA5</accession>
<evidence type="ECO:0000313" key="2">
    <source>
        <dbReference type="EMBL" id="GES27568.1"/>
    </source>
</evidence>
<keyword evidence="3" id="KW-1185">Reference proteome</keyword>
<reference evidence="2 3" key="1">
    <citation type="submission" date="2019-10" db="EMBL/GenBank/DDBJ databases">
        <title>Whole genome shotgun sequence of Streptomyces angustmyceticus NBRC 3934.</title>
        <authorList>
            <person name="Hosoyama A."/>
            <person name="Ichikawa N."/>
            <person name="Kimura A."/>
            <person name="Kitahashi Y."/>
            <person name="Komaki H."/>
            <person name="Uohara A."/>
        </authorList>
    </citation>
    <scope>NUCLEOTIDE SEQUENCE [LARGE SCALE GENOMIC DNA]</scope>
    <source>
        <strain evidence="2 3">NBRC 3934</strain>
    </source>
</reference>
<dbReference type="EMBL" id="BLAG01000004">
    <property type="protein sequence ID" value="GES27568.1"/>
    <property type="molecule type" value="Genomic_DNA"/>
</dbReference>
<evidence type="ECO:0000313" key="3">
    <source>
        <dbReference type="Proteomes" id="UP000325598"/>
    </source>
</evidence>
<organism evidence="2 3">
    <name type="scientific">Streptomyces angustmyceticus</name>
    <dbReference type="NCBI Taxonomy" id="285578"/>
    <lineage>
        <taxon>Bacteria</taxon>
        <taxon>Bacillati</taxon>
        <taxon>Actinomycetota</taxon>
        <taxon>Actinomycetes</taxon>
        <taxon>Kitasatosporales</taxon>
        <taxon>Streptomycetaceae</taxon>
        <taxon>Streptomyces</taxon>
    </lineage>
</organism>
<feature type="region of interest" description="Disordered" evidence="1">
    <location>
        <begin position="1"/>
        <end position="67"/>
    </location>
</feature>